<dbReference type="InterPro" id="IPR011993">
    <property type="entry name" value="PH-like_dom_sf"/>
</dbReference>
<feature type="compositionally biased region" description="Basic and acidic residues" evidence="1">
    <location>
        <begin position="195"/>
        <end position="205"/>
    </location>
</feature>
<feature type="compositionally biased region" description="Low complexity" evidence="1">
    <location>
        <begin position="433"/>
        <end position="444"/>
    </location>
</feature>
<evidence type="ECO:0000256" key="1">
    <source>
        <dbReference type="SAM" id="MobiDB-lite"/>
    </source>
</evidence>
<feature type="compositionally biased region" description="Basic and acidic residues" evidence="1">
    <location>
        <begin position="461"/>
        <end position="473"/>
    </location>
</feature>
<evidence type="ECO:0000313" key="4">
    <source>
        <dbReference type="RefSeq" id="XP_013780065.1"/>
    </source>
</evidence>
<proteinExistence type="predicted"/>
<organism evidence="3 4">
    <name type="scientific">Limulus polyphemus</name>
    <name type="common">Atlantic horseshoe crab</name>
    <dbReference type="NCBI Taxonomy" id="6850"/>
    <lineage>
        <taxon>Eukaryota</taxon>
        <taxon>Metazoa</taxon>
        <taxon>Ecdysozoa</taxon>
        <taxon>Arthropoda</taxon>
        <taxon>Chelicerata</taxon>
        <taxon>Merostomata</taxon>
        <taxon>Xiphosura</taxon>
        <taxon>Limulidae</taxon>
        <taxon>Limulus</taxon>
    </lineage>
</organism>
<feature type="compositionally biased region" description="Polar residues" evidence="1">
    <location>
        <begin position="485"/>
        <end position="495"/>
    </location>
</feature>
<reference evidence="4" key="1">
    <citation type="submission" date="2025-08" db="UniProtKB">
        <authorList>
            <consortium name="RefSeq"/>
        </authorList>
    </citation>
    <scope>IDENTIFICATION</scope>
    <source>
        <tissue evidence="4">Muscle</tissue>
    </source>
</reference>
<name>A0ABM1BDZ3_LIMPO</name>
<evidence type="ECO:0000259" key="2">
    <source>
        <dbReference type="SMART" id="SM00462"/>
    </source>
</evidence>
<dbReference type="GeneID" id="106464465"/>
<evidence type="ECO:0000313" key="3">
    <source>
        <dbReference type="Proteomes" id="UP000694941"/>
    </source>
</evidence>
<feature type="compositionally biased region" description="Basic residues" evidence="1">
    <location>
        <begin position="496"/>
        <end position="505"/>
    </location>
</feature>
<feature type="region of interest" description="Disordered" evidence="1">
    <location>
        <begin position="429"/>
        <end position="505"/>
    </location>
</feature>
<sequence length="505" mass="56691">MTTPICRCRVLYMGSAVPHVTKDGLQGIQEPLKDLYPDQGPLTAKGIDSWLSVWSNGLLLENVDESLREVTRFFHIENLHYCAAVRYVVVPNSGSERTEKFLPLDSPFARHASPSHPPIFACILRRTTGIKVLECHAFICKKETAANAMVRCCFHAYADSMYARQMEENPYYLETRRSRSISGLDTVQKVEAWRHQASPEKELTERSPITNGSMSVSEFSRGLVSGAVEEGNYKVWTGPAPTEREMIYTDTSGTIQRMKSTDIGSTLGMSRSSRHRQMALPSRVPPPPPSNLTVNSSRESKSKAEKIMKKKNYQPPIINGIQPGISSLPQPRNTHTVSGLYTGGREKKGKHIPVVSAEEPLYYPSALPQEQYYLQHGTASRPPKARQKKKKQDKDKFSSDLDSPFNTGIYKKKGHLNERAFSFSIRQEHRSRSNSLSNLHFLSNGDNSVTNGSNDPAGPSNKHEGMEKKDRELAQLFNGMDLTENGHSPNTNSNFLRKKGPRYHR</sequence>
<dbReference type="RefSeq" id="XP_013780065.1">
    <property type="nucleotide sequence ID" value="XM_013924611.2"/>
</dbReference>
<feature type="compositionally biased region" description="Polar residues" evidence="1">
    <location>
        <begin position="327"/>
        <end position="339"/>
    </location>
</feature>
<keyword evidence="3" id="KW-1185">Reference proteome</keyword>
<dbReference type="PANTHER" id="PTHR21219:SF3">
    <property type="entry name" value="FI19613P1"/>
    <property type="match status" value="1"/>
</dbReference>
<dbReference type="CDD" id="cd01217">
    <property type="entry name" value="PTB_CG12581"/>
    <property type="match status" value="1"/>
</dbReference>
<dbReference type="InterPro" id="IPR006020">
    <property type="entry name" value="PTB/PI_dom"/>
</dbReference>
<dbReference type="SUPFAM" id="SSF50729">
    <property type="entry name" value="PH domain-like"/>
    <property type="match status" value="1"/>
</dbReference>
<feature type="region of interest" description="Disordered" evidence="1">
    <location>
        <begin position="321"/>
        <end position="347"/>
    </location>
</feature>
<dbReference type="Gene3D" id="2.30.29.30">
    <property type="entry name" value="Pleckstrin-homology domain (PH domain)/Phosphotyrosine-binding domain (PTB)"/>
    <property type="match status" value="1"/>
</dbReference>
<dbReference type="SMART" id="SM00462">
    <property type="entry name" value="PTB"/>
    <property type="match status" value="1"/>
</dbReference>
<dbReference type="Proteomes" id="UP000694941">
    <property type="component" value="Unplaced"/>
</dbReference>
<feature type="region of interest" description="Disordered" evidence="1">
    <location>
        <begin position="195"/>
        <end position="214"/>
    </location>
</feature>
<feature type="compositionally biased region" description="Polar residues" evidence="1">
    <location>
        <begin position="445"/>
        <end position="454"/>
    </location>
</feature>
<gene>
    <name evidence="4" type="primary">LOC106464465</name>
</gene>
<dbReference type="PANTHER" id="PTHR21219">
    <property type="entry name" value="FI19613P1"/>
    <property type="match status" value="1"/>
</dbReference>
<accession>A0ABM1BDZ3</accession>
<feature type="region of interest" description="Disordered" evidence="1">
    <location>
        <begin position="264"/>
        <end position="304"/>
    </location>
</feature>
<protein>
    <submittedName>
        <fullName evidence="4">Uncharacterized protein LOC106464465</fullName>
    </submittedName>
</protein>
<feature type="domain" description="PID" evidence="2">
    <location>
        <begin position="3"/>
        <end position="166"/>
    </location>
</feature>
<feature type="region of interest" description="Disordered" evidence="1">
    <location>
        <begin position="376"/>
        <end position="410"/>
    </location>
</feature>